<dbReference type="GO" id="GO:0006406">
    <property type="term" value="P:mRNA export from nucleus"/>
    <property type="evidence" value="ECO:0007669"/>
    <property type="project" value="TreeGrafter"/>
</dbReference>
<evidence type="ECO:0000256" key="1">
    <source>
        <dbReference type="ARBA" id="ARBA00022448"/>
    </source>
</evidence>
<evidence type="ECO:0000313" key="9">
    <source>
        <dbReference type="EMBL" id="KAF2645271.1"/>
    </source>
</evidence>
<evidence type="ECO:0000256" key="6">
    <source>
        <dbReference type="ARBA" id="ARBA00023242"/>
    </source>
</evidence>
<organism evidence="9 10">
    <name type="scientific">Massarina eburnea CBS 473.64</name>
    <dbReference type="NCBI Taxonomy" id="1395130"/>
    <lineage>
        <taxon>Eukaryota</taxon>
        <taxon>Fungi</taxon>
        <taxon>Dikarya</taxon>
        <taxon>Ascomycota</taxon>
        <taxon>Pezizomycotina</taxon>
        <taxon>Dothideomycetes</taxon>
        <taxon>Pleosporomycetidae</taxon>
        <taxon>Pleosporales</taxon>
        <taxon>Massarineae</taxon>
        <taxon>Massarinaceae</taxon>
        <taxon>Massarina</taxon>
    </lineage>
</organism>
<protein>
    <recommendedName>
        <fullName evidence="7">Nuclear pore complex protein</fullName>
    </recommendedName>
</protein>
<keyword evidence="6 7" id="KW-0539">Nucleus</keyword>
<evidence type="ECO:0000256" key="4">
    <source>
        <dbReference type="ARBA" id="ARBA00023010"/>
    </source>
</evidence>
<dbReference type="Pfam" id="PF04121">
    <property type="entry name" value="Nup84_Nup100"/>
    <property type="match status" value="1"/>
</dbReference>
<dbReference type="Gene3D" id="1.10.3450.20">
    <property type="match status" value="1"/>
</dbReference>
<dbReference type="Gene3D" id="1.20.190.50">
    <property type="match status" value="1"/>
</dbReference>
<evidence type="ECO:0000256" key="5">
    <source>
        <dbReference type="ARBA" id="ARBA00023132"/>
    </source>
</evidence>
<dbReference type="AlphaFoldDB" id="A0A6A6SEI1"/>
<keyword evidence="4 7" id="KW-0811">Translocation</keyword>
<name>A0A6A6SEI1_9PLEO</name>
<dbReference type="GO" id="GO:0006606">
    <property type="term" value="P:protein import into nucleus"/>
    <property type="evidence" value="ECO:0007669"/>
    <property type="project" value="TreeGrafter"/>
</dbReference>
<keyword evidence="2" id="KW-0509">mRNA transport</keyword>
<dbReference type="PANTHER" id="PTHR13003:SF2">
    <property type="entry name" value="NUCLEAR PORE COMPLEX PROTEIN NUP107"/>
    <property type="match status" value="1"/>
</dbReference>
<dbReference type="OrthoDB" id="3098at2759"/>
<comment type="similarity">
    <text evidence="7">Belongs to the nucleoporin Nup84/Nup107 family.</text>
</comment>
<keyword evidence="3" id="KW-0653">Protein transport</keyword>
<gene>
    <name evidence="9" type="ORF">P280DRAFT_475833</name>
</gene>
<dbReference type="PANTHER" id="PTHR13003">
    <property type="entry name" value="NUP107-RELATED"/>
    <property type="match status" value="1"/>
</dbReference>
<feature type="compositionally biased region" description="Polar residues" evidence="8">
    <location>
        <begin position="11"/>
        <end position="37"/>
    </location>
</feature>
<dbReference type="GO" id="GO:0031080">
    <property type="term" value="C:nuclear pore outer ring"/>
    <property type="evidence" value="ECO:0007669"/>
    <property type="project" value="TreeGrafter"/>
</dbReference>
<reference evidence="9" key="1">
    <citation type="journal article" date="2020" name="Stud. Mycol.">
        <title>101 Dothideomycetes genomes: a test case for predicting lifestyles and emergence of pathogens.</title>
        <authorList>
            <person name="Haridas S."/>
            <person name="Albert R."/>
            <person name="Binder M."/>
            <person name="Bloem J."/>
            <person name="Labutti K."/>
            <person name="Salamov A."/>
            <person name="Andreopoulos B."/>
            <person name="Baker S."/>
            <person name="Barry K."/>
            <person name="Bills G."/>
            <person name="Bluhm B."/>
            <person name="Cannon C."/>
            <person name="Castanera R."/>
            <person name="Culley D."/>
            <person name="Daum C."/>
            <person name="Ezra D."/>
            <person name="Gonzalez J."/>
            <person name="Henrissat B."/>
            <person name="Kuo A."/>
            <person name="Liang C."/>
            <person name="Lipzen A."/>
            <person name="Lutzoni F."/>
            <person name="Magnuson J."/>
            <person name="Mondo S."/>
            <person name="Nolan M."/>
            <person name="Ohm R."/>
            <person name="Pangilinan J."/>
            <person name="Park H.-J."/>
            <person name="Ramirez L."/>
            <person name="Alfaro M."/>
            <person name="Sun H."/>
            <person name="Tritt A."/>
            <person name="Yoshinaga Y."/>
            <person name="Zwiers L.-H."/>
            <person name="Turgeon B."/>
            <person name="Goodwin S."/>
            <person name="Spatafora J."/>
            <person name="Crous P."/>
            <person name="Grigoriev I."/>
        </authorList>
    </citation>
    <scope>NUCLEOTIDE SEQUENCE</scope>
    <source>
        <strain evidence="9">CBS 473.64</strain>
    </source>
</reference>
<comment type="function">
    <text evidence="7">Functions as a component of the nuclear pore complex (NPC).</text>
</comment>
<dbReference type="GO" id="GO:0000973">
    <property type="term" value="P:post-transcriptional tethering of RNA polymerase II gene DNA at nuclear periphery"/>
    <property type="evidence" value="ECO:0007669"/>
    <property type="project" value="TreeGrafter"/>
</dbReference>
<keyword evidence="5 7" id="KW-0906">Nuclear pore complex</keyword>
<evidence type="ECO:0000256" key="8">
    <source>
        <dbReference type="SAM" id="MobiDB-lite"/>
    </source>
</evidence>
<proteinExistence type="inferred from homology"/>
<sequence length="1014" mass="114523">MSFSFAPRSQPALSQTGSSRVSLFSAARSAQDSSANDPLQPLRAMADRVGKEVEKFAERVDHWHTHGNESEKAKYQTTVQMVDEFRDLAKSTVDELRQQHDGENKGELDKSVRRRIDKITSKSAASKGIQPGRLSQSIVPSIEPGATPASSSMQELRHWQTELATWELVRVIIEHYHPEPGTDVAAETNARIAKAGGKSLKYSPKTEIWNRFLLTDSVAKEKKVVLEWLQQTSRNTESDIESIVEQFHHVSGKDTTTWTSGWLDTKVRLKQEKRMQGLDKPLDPDHQVKTKSGVHSLVTRLDPDAPYRQKNRLEESDEYYEGALWMVCYEMLRRGESWAKVSEWCKERNEAWRGVSLGAAHESIPDGGPNMAGGDLGYLYRRICFLAGRGATLPYEGAVYALLSGDVDRVADVSRSWDDHLYAYYNALLLTRFDALVRPPDTNMVPQSVREQFVFEDAMKHFVGGWEETNQEVVQMLMRDPATSAMAKAPLKLIQGALISRSVDGLMYRVGVAVADMLQTDNRLNLLMLDPDSNLEAPTSKKTKEQRTVKAEDFHQTLAKDHHALRILVHVYIALERGLHAVDLSNDAKQFATNNVVTFYIEFLRLTKRLQLIPLYAAQLGVFGAAHCMARVLLDIKNIDEQKRCMMLMKQYGINYLGAINENFILQLHATGYVDKVTDQTLNPISRFKIVGTAPDQDAYLWPGMRIMHDFAGSDISAKEEALIESLMWYDHLEKDVENTFRDLYTALETFLLNGRVGAAEKLTTEMSVETISLTKTTALCGYAFDFTIAGADEQDEQQVGEIMGTSLRGSANDIIRPSVIPSKEEHTRRVQDLRKTSQKYFDLCQIVRVISLLRQWRAEEEKLIQIRTTGEQVSMKRVKQLSANIEVLFDLIFDPAGNPPKDSKDHKFWSVYKVYIPEITIAYLSVLQSGAFFIHRDTITKAMDLATVVADGSREWLQAVFMETGRMKELVATLAKVSKAMLNLDEHGDAKKTKQKRGSKGETLRIWNLTAAN</sequence>
<dbReference type="Proteomes" id="UP000799753">
    <property type="component" value="Unassembled WGS sequence"/>
</dbReference>
<feature type="region of interest" description="Disordered" evidence="8">
    <location>
        <begin position="1"/>
        <end position="41"/>
    </location>
</feature>
<dbReference type="GO" id="GO:0017056">
    <property type="term" value="F:structural constituent of nuclear pore"/>
    <property type="evidence" value="ECO:0007669"/>
    <property type="project" value="UniProtKB-UniRule"/>
</dbReference>
<evidence type="ECO:0000256" key="2">
    <source>
        <dbReference type="ARBA" id="ARBA00022816"/>
    </source>
</evidence>
<evidence type="ECO:0000256" key="3">
    <source>
        <dbReference type="ARBA" id="ARBA00022927"/>
    </source>
</evidence>
<accession>A0A6A6SEI1</accession>
<keyword evidence="10" id="KW-1185">Reference proteome</keyword>
<keyword evidence="1 7" id="KW-0813">Transport</keyword>
<dbReference type="EMBL" id="MU006777">
    <property type="protein sequence ID" value="KAF2645271.1"/>
    <property type="molecule type" value="Genomic_DNA"/>
</dbReference>
<dbReference type="InterPro" id="IPR007252">
    <property type="entry name" value="Nup84/Nup107"/>
</dbReference>
<keyword evidence="7" id="KW-0472">Membrane</keyword>
<comment type="subunit">
    <text evidence="7">Part of the nuclear pore complex (NPC).</text>
</comment>
<evidence type="ECO:0000256" key="7">
    <source>
        <dbReference type="RuleBase" id="RU365072"/>
    </source>
</evidence>
<evidence type="ECO:0000313" key="10">
    <source>
        <dbReference type="Proteomes" id="UP000799753"/>
    </source>
</evidence>
<comment type="subcellular location">
    <subcellularLocation>
        <location evidence="7">Nucleus</location>
        <location evidence="7">Nuclear pore complex</location>
    </subcellularLocation>
    <subcellularLocation>
        <location evidence="7">Nucleus membrane</location>
    </subcellularLocation>
</comment>
<dbReference type="GO" id="GO:0031965">
    <property type="term" value="C:nuclear membrane"/>
    <property type="evidence" value="ECO:0007669"/>
    <property type="project" value="UniProtKB-SubCell"/>
</dbReference>